<keyword evidence="1" id="KW-0812">Transmembrane</keyword>
<comment type="caution">
    <text evidence="2">The sequence shown here is derived from an EMBL/GenBank/DDBJ whole genome shotgun (WGS) entry which is preliminary data.</text>
</comment>
<sequence length="229" mass="25487">MKPAFWARRAHKWIGLAIGIQALLWMASGLYMVSISIHVIHGDHLAKSAARPLSGAPMREASALAAQFPGMTGFRVKRLVDRVVIEVRHDGRTSLVDAVTGEALSPLGEAAARDVAVALYQGKAPIRSAALIDKAPQEVATRPVPLWRIAFDDANETTLYLSPDTGEMLAKRHDLWRWFDFLWMFHIMDYDARTDVNNTLLRVASSIGFVFALSGAWLLFYSFRRRPAA</sequence>
<feature type="transmembrane region" description="Helical" evidence="1">
    <location>
        <begin position="203"/>
        <end position="223"/>
    </location>
</feature>
<dbReference type="Proteomes" id="UP001139971">
    <property type="component" value="Unassembled WGS sequence"/>
</dbReference>
<protein>
    <submittedName>
        <fullName evidence="2">PepSY domain-containing protein</fullName>
    </submittedName>
</protein>
<dbReference type="Pfam" id="PF03929">
    <property type="entry name" value="PepSY_TM"/>
    <property type="match status" value="1"/>
</dbReference>
<evidence type="ECO:0000256" key="1">
    <source>
        <dbReference type="SAM" id="Phobius"/>
    </source>
</evidence>
<proteinExistence type="predicted"/>
<dbReference type="AlphaFoldDB" id="A0A9X3YI06"/>
<accession>A0A9X3YI06</accession>
<reference evidence="2" key="1">
    <citation type="submission" date="2023-02" db="EMBL/GenBank/DDBJ databases">
        <title>Tahibacter soli sp. nov. isolated from soil.</title>
        <authorList>
            <person name="Baek J.H."/>
            <person name="Lee J.K."/>
            <person name="Choi D.G."/>
            <person name="Jeon C.O."/>
        </authorList>
    </citation>
    <scope>NUCLEOTIDE SEQUENCE</scope>
    <source>
        <strain evidence="2">BL</strain>
    </source>
</reference>
<dbReference type="EMBL" id="JAOVZO020000001">
    <property type="protein sequence ID" value="MDC8011178.1"/>
    <property type="molecule type" value="Genomic_DNA"/>
</dbReference>
<gene>
    <name evidence="2" type="ORF">OD750_001315</name>
</gene>
<evidence type="ECO:0000313" key="2">
    <source>
        <dbReference type="EMBL" id="MDC8011178.1"/>
    </source>
</evidence>
<organism evidence="2 3">
    <name type="scientific">Tahibacter soli</name>
    <dbReference type="NCBI Taxonomy" id="2983605"/>
    <lineage>
        <taxon>Bacteria</taxon>
        <taxon>Pseudomonadati</taxon>
        <taxon>Pseudomonadota</taxon>
        <taxon>Gammaproteobacteria</taxon>
        <taxon>Lysobacterales</taxon>
        <taxon>Rhodanobacteraceae</taxon>
        <taxon>Tahibacter</taxon>
    </lineage>
</organism>
<dbReference type="RefSeq" id="WP_263543051.1">
    <property type="nucleotide sequence ID" value="NZ_JAOVZO020000001.1"/>
</dbReference>
<keyword evidence="3" id="KW-1185">Reference proteome</keyword>
<dbReference type="InterPro" id="IPR005625">
    <property type="entry name" value="PepSY-ass_TM"/>
</dbReference>
<keyword evidence="1" id="KW-1133">Transmembrane helix</keyword>
<evidence type="ECO:0000313" key="3">
    <source>
        <dbReference type="Proteomes" id="UP001139971"/>
    </source>
</evidence>
<keyword evidence="1" id="KW-0472">Membrane</keyword>
<name>A0A9X3YI06_9GAMM</name>